<dbReference type="Proteomes" id="UP001059773">
    <property type="component" value="Chromosome"/>
</dbReference>
<proteinExistence type="predicted"/>
<sequence>MFIRKRDYHFTIAGAGSEIGLAPANLVNFSRGDMSISYRAK</sequence>
<dbReference type="RefSeq" id="WP_256706499.1">
    <property type="nucleotide sequence ID" value="NZ_CP101914.1"/>
</dbReference>
<dbReference type="EMBL" id="CP101914">
    <property type="protein sequence ID" value="UUI01077.1"/>
    <property type="molecule type" value="Genomic_DNA"/>
</dbReference>
<accession>A0ABY5JNN5</accession>
<evidence type="ECO:0000313" key="2">
    <source>
        <dbReference type="Proteomes" id="UP001059773"/>
    </source>
</evidence>
<evidence type="ECO:0000313" key="1">
    <source>
        <dbReference type="EMBL" id="UUI01077.1"/>
    </source>
</evidence>
<reference evidence="1" key="1">
    <citation type="submission" date="2022-07" db="EMBL/GenBank/DDBJ databases">
        <title>FELIX.</title>
        <authorList>
            <person name="Wan K.H."/>
            <person name="Park S."/>
            <person name="Lawrence Q."/>
            <person name="Eichenberger J.P."/>
            <person name="Booth B.W."/>
            <person name="Piaggio A.J."/>
            <person name="Chandler J.C."/>
            <person name="Franklin A.B."/>
            <person name="Celniker S.E."/>
        </authorList>
    </citation>
    <scope>NUCLEOTIDE SEQUENCE</scope>
    <source>
        <strain evidence="1">QA-1986 374</strain>
    </source>
</reference>
<keyword evidence="2" id="KW-1185">Reference proteome</keyword>
<gene>
    <name evidence="1" type="ORF">NP439_13475</name>
</gene>
<protein>
    <submittedName>
        <fullName evidence="1">Uncharacterized protein</fullName>
    </submittedName>
</protein>
<organism evidence="1 2">
    <name type="scientific">Oceanobacillus jeddahense</name>
    <dbReference type="NCBI Taxonomy" id="1462527"/>
    <lineage>
        <taxon>Bacteria</taxon>
        <taxon>Bacillati</taxon>
        <taxon>Bacillota</taxon>
        <taxon>Bacilli</taxon>
        <taxon>Bacillales</taxon>
        <taxon>Bacillaceae</taxon>
        <taxon>Oceanobacillus</taxon>
    </lineage>
</organism>
<name>A0ABY5JNN5_9BACI</name>